<evidence type="ECO:0000259" key="2">
    <source>
        <dbReference type="Pfam" id="PF03413"/>
    </source>
</evidence>
<reference evidence="3 4" key="1">
    <citation type="journal article" date="2020" name="Microorganisms">
        <title>Osmotic Adaptation and Compatible Solute Biosynthesis of Phototrophic Bacteria as Revealed from Genome Analyses.</title>
        <authorList>
            <person name="Imhoff J.F."/>
            <person name="Rahn T."/>
            <person name="Kunzel S."/>
            <person name="Keller A."/>
            <person name="Neulinger S.C."/>
        </authorList>
    </citation>
    <scope>NUCLEOTIDE SEQUENCE [LARGE SCALE GENOMIC DNA]</scope>
    <source>
        <strain evidence="3 4">DSM 21303</strain>
    </source>
</reference>
<evidence type="ECO:0000313" key="4">
    <source>
        <dbReference type="Proteomes" id="UP001138802"/>
    </source>
</evidence>
<dbReference type="EMBL" id="NRSD01000028">
    <property type="protein sequence ID" value="MBK1646601.1"/>
    <property type="molecule type" value="Genomic_DNA"/>
</dbReference>
<proteinExistence type="predicted"/>
<feature type="domain" description="PepSY" evidence="2">
    <location>
        <begin position="59"/>
        <end position="116"/>
    </location>
</feature>
<organism evidence="3 4">
    <name type="scientific">Thiocapsa imhoffii</name>
    <dbReference type="NCBI Taxonomy" id="382777"/>
    <lineage>
        <taxon>Bacteria</taxon>
        <taxon>Pseudomonadati</taxon>
        <taxon>Pseudomonadota</taxon>
        <taxon>Gammaproteobacteria</taxon>
        <taxon>Chromatiales</taxon>
        <taxon>Chromatiaceae</taxon>
        <taxon>Thiocapsa</taxon>
    </lineage>
</organism>
<feature type="signal peptide" evidence="1">
    <location>
        <begin position="1"/>
        <end position="27"/>
    </location>
</feature>
<dbReference type="Pfam" id="PF03413">
    <property type="entry name" value="PepSY"/>
    <property type="match status" value="1"/>
</dbReference>
<evidence type="ECO:0000313" key="3">
    <source>
        <dbReference type="EMBL" id="MBK1646601.1"/>
    </source>
</evidence>
<dbReference type="Gene3D" id="3.10.450.40">
    <property type="match status" value="1"/>
</dbReference>
<dbReference type="Proteomes" id="UP001138802">
    <property type="component" value="Unassembled WGS sequence"/>
</dbReference>
<feature type="chain" id="PRO_5040992054" evidence="1">
    <location>
        <begin position="28"/>
        <end position="121"/>
    </location>
</feature>
<keyword evidence="1" id="KW-0732">Signal</keyword>
<dbReference type="AlphaFoldDB" id="A0A9X0WL93"/>
<name>A0A9X0WL93_9GAMM</name>
<comment type="caution">
    <text evidence="3">The sequence shown here is derived from an EMBL/GenBank/DDBJ whole genome shotgun (WGS) entry which is preliminary data.</text>
</comment>
<dbReference type="InterPro" id="IPR025711">
    <property type="entry name" value="PepSY"/>
</dbReference>
<sequence length="121" mass="13377">MGSMHTQSFRRRLLAALVAFALAPASSLTDSREQAGTGVARHDHDRARHALQQGEVQPIAEILRRVADAVPGEVIEVELERETWLGKRLWVYEIKLIAPDGRLLEVLVDATTAEILTVGED</sequence>
<keyword evidence="4" id="KW-1185">Reference proteome</keyword>
<protein>
    <submittedName>
        <fullName evidence="3">Peptidase M4</fullName>
    </submittedName>
</protein>
<accession>A0A9X0WL93</accession>
<gene>
    <name evidence="3" type="ORF">CKO25_18535</name>
</gene>
<evidence type="ECO:0000256" key="1">
    <source>
        <dbReference type="SAM" id="SignalP"/>
    </source>
</evidence>